<dbReference type="EMBL" id="UZAF01016327">
    <property type="protein sequence ID" value="VDO25791.1"/>
    <property type="molecule type" value="Genomic_DNA"/>
</dbReference>
<reference evidence="3" key="1">
    <citation type="submission" date="2016-04" db="UniProtKB">
        <authorList>
            <consortium name="WormBaseParasite"/>
        </authorList>
    </citation>
    <scope>IDENTIFICATION</scope>
</reference>
<evidence type="ECO:0000313" key="2">
    <source>
        <dbReference type="Proteomes" id="UP000268014"/>
    </source>
</evidence>
<dbReference type="Proteomes" id="UP000268014">
    <property type="component" value="Unassembled WGS sequence"/>
</dbReference>
<reference evidence="1 2" key="2">
    <citation type="submission" date="2018-11" db="EMBL/GenBank/DDBJ databases">
        <authorList>
            <consortium name="Pathogen Informatics"/>
        </authorList>
    </citation>
    <scope>NUCLEOTIDE SEQUENCE [LARGE SCALE GENOMIC DNA]</scope>
    <source>
        <strain evidence="1 2">MHpl1</strain>
    </source>
</reference>
<proteinExistence type="predicted"/>
<accession>A0A158QKX2</accession>
<organism evidence="3">
    <name type="scientific">Haemonchus placei</name>
    <name type="common">Barber's pole worm</name>
    <dbReference type="NCBI Taxonomy" id="6290"/>
    <lineage>
        <taxon>Eukaryota</taxon>
        <taxon>Metazoa</taxon>
        <taxon>Ecdysozoa</taxon>
        <taxon>Nematoda</taxon>
        <taxon>Chromadorea</taxon>
        <taxon>Rhabditida</taxon>
        <taxon>Rhabditina</taxon>
        <taxon>Rhabditomorpha</taxon>
        <taxon>Strongyloidea</taxon>
        <taxon>Trichostrongylidae</taxon>
        <taxon>Haemonchus</taxon>
    </lineage>
</organism>
<protein>
    <submittedName>
        <fullName evidence="1 3">Uncharacterized protein</fullName>
    </submittedName>
</protein>
<evidence type="ECO:0000313" key="1">
    <source>
        <dbReference type="EMBL" id="VDO25791.1"/>
    </source>
</evidence>
<evidence type="ECO:0000313" key="3">
    <source>
        <dbReference type="WBParaSite" id="HPLM_0000538401-mRNA-1"/>
    </source>
</evidence>
<sequence>MDVFKQRYMLRLRAISWISVCYDLPYAYHVIRDAMNTTRIPSEETEDIPIINAPVLATPSPSTSSLICSAFHVSHRHRCPVSSSQQNSVLAVAVLTQPTPGGICKSTTEPDTHEEDLHEQDEPLLWFFSSASPPSSSTNNAQDTDQEKKGNYFIGTSAQRLCLLTSQLDLLPVCHLPEAFGMEIFRASHVELFVLCAVTGQVGTD</sequence>
<name>A0A158QKX2_HAEPC</name>
<gene>
    <name evidence="1" type="ORF">HPLM_LOCUS5376</name>
</gene>
<dbReference type="AlphaFoldDB" id="A0A158QKX2"/>
<dbReference type="OrthoDB" id="5865539at2759"/>
<keyword evidence="2" id="KW-1185">Reference proteome</keyword>
<dbReference type="WBParaSite" id="HPLM_0000538401-mRNA-1">
    <property type="protein sequence ID" value="HPLM_0000538401-mRNA-1"/>
    <property type="gene ID" value="HPLM_0000538401"/>
</dbReference>